<organism evidence="1 2">
    <name type="scientific">Plantactinospora mayteni</name>
    <dbReference type="NCBI Taxonomy" id="566021"/>
    <lineage>
        <taxon>Bacteria</taxon>
        <taxon>Bacillati</taxon>
        <taxon>Actinomycetota</taxon>
        <taxon>Actinomycetes</taxon>
        <taxon>Micromonosporales</taxon>
        <taxon>Micromonosporaceae</taxon>
        <taxon>Plantactinospora</taxon>
    </lineage>
</organism>
<comment type="caution">
    <text evidence="1">The sequence shown here is derived from an EMBL/GenBank/DDBJ whole genome shotgun (WGS) entry which is preliminary data.</text>
</comment>
<dbReference type="InterPro" id="IPR011990">
    <property type="entry name" value="TPR-like_helical_dom_sf"/>
</dbReference>
<accession>A0ABQ4EUY8</accession>
<protein>
    <submittedName>
        <fullName evidence="1">Uncharacterized protein</fullName>
    </submittedName>
</protein>
<evidence type="ECO:0000313" key="1">
    <source>
        <dbReference type="EMBL" id="GIG98430.1"/>
    </source>
</evidence>
<dbReference type="RefSeq" id="WP_203859875.1">
    <property type="nucleotide sequence ID" value="NZ_BAAAZQ010000017.1"/>
</dbReference>
<gene>
    <name evidence="1" type="ORF">Pma05_50030</name>
</gene>
<dbReference type="Gene3D" id="1.25.40.10">
    <property type="entry name" value="Tetratricopeptide repeat domain"/>
    <property type="match status" value="1"/>
</dbReference>
<dbReference type="EMBL" id="BONX01000035">
    <property type="protein sequence ID" value="GIG98430.1"/>
    <property type="molecule type" value="Genomic_DNA"/>
</dbReference>
<dbReference type="Proteomes" id="UP000621500">
    <property type="component" value="Unassembled WGS sequence"/>
</dbReference>
<sequence length="314" mass="34514">MTSAVVDRARALLTAGEYGDLRRVLRTAAEAGDAEAALELGWLLSLRWDQWAEVEDGRWPERWEPEWWLSRAARSRPDDPKAQVLLAGLWARMADSMSDDPDLADDEIGIDSIVDAEIDSGIDSSADAEIDSGIGSGVDGGIDSGTDGDVRLVPRFRATLWRQAAERYTRVLAADPACVAAASGLLAARAGDHEGFGWDPETAGFSFLICSIEARVDNQGNTAWQHIVVTDPDELRWALAGLLGDEDQVPIEHAVLNVFQRGQPTTVDLVVDPDEWDWAKLRIPHLMEPLLPFGHPVFVDDEILHFGYHAEPPY</sequence>
<evidence type="ECO:0000313" key="2">
    <source>
        <dbReference type="Proteomes" id="UP000621500"/>
    </source>
</evidence>
<keyword evidence="2" id="KW-1185">Reference proteome</keyword>
<proteinExistence type="predicted"/>
<reference evidence="1 2" key="1">
    <citation type="submission" date="2021-01" db="EMBL/GenBank/DDBJ databases">
        <title>Whole genome shotgun sequence of Plantactinospora mayteni NBRC 109088.</title>
        <authorList>
            <person name="Komaki H."/>
            <person name="Tamura T."/>
        </authorList>
    </citation>
    <scope>NUCLEOTIDE SEQUENCE [LARGE SCALE GENOMIC DNA]</scope>
    <source>
        <strain evidence="1 2">NBRC 109088</strain>
    </source>
</reference>
<name>A0ABQ4EUY8_9ACTN</name>